<keyword evidence="1" id="KW-0479">Metal-binding</keyword>
<dbReference type="Gene3D" id="3.40.190.80">
    <property type="match status" value="1"/>
</dbReference>
<organism evidence="2 3">
    <name type="scientific">Desulfatitalea alkaliphila</name>
    <dbReference type="NCBI Taxonomy" id="2929485"/>
    <lineage>
        <taxon>Bacteria</taxon>
        <taxon>Pseudomonadati</taxon>
        <taxon>Thermodesulfobacteriota</taxon>
        <taxon>Desulfobacteria</taxon>
        <taxon>Desulfobacterales</taxon>
        <taxon>Desulfosarcinaceae</taxon>
        <taxon>Desulfatitalea</taxon>
    </lineage>
</organism>
<proteinExistence type="predicted"/>
<dbReference type="SUPFAM" id="SSF56655">
    <property type="entry name" value="Carbohydrate phosphatase"/>
    <property type="match status" value="1"/>
</dbReference>
<feature type="binding site" evidence="1">
    <location>
        <position position="210"/>
    </location>
    <ligand>
        <name>Mg(2+)</name>
        <dbReference type="ChEBI" id="CHEBI:18420"/>
        <label>1</label>
        <note>catalytic</note>
    </ligand>
</feature>
<name>A0AA41UNP5_9BACT</name>
<dbReference type="EMBL" id="JALJRB010000003">
    <property type="protein sequence ID" value="MCJ8499708.1"/>
    <property type="molecule type" value="Genomic_DNA"/>
</dbReference>
<comment type="cofactor">
    <cofactor evidence="1">
        <name>Mg(2+)</name>
        <dbReference type="ChEBI" id="CHEBI:18420"/>
    </cofactor>
</comment>
<protein>
    <recommendedName>
        <fullName evidence="4">Myo-inositol-1(Or 4)-monophosphatase</fullName>
    </recommendedName>
</protein>
<accession>A0AA41UNP5</accession>
<evidence type="ECO:0008006" key="4">
    <source>
        <dbReference type="Google" id="ProtNLM"/>
    </source>
</evidence>
<dbReference type="PANTHER" id="PTHR20854">
    <property type="entry name" value="INOSITOL MONOPHOSPHATASE"/>
    <property type="match status" value="1"/>
</dbReference>
<evidence type="ECO:0000313" key="2">
    <source>
        <dbReference type="EMBL" id="MCJ8499708.1"/>
    </source>
</evidence>
<keyword evidence="3" id="KW-1185">Reference proteome</keyword>
<evidence type="ECO:0000256" key="1">
    <source>
        <dbReference type="PIRSR" id="PIRSR600760-2"/>
    </source>
</evidence>
<dbReference type="Proteomes" id="UP001165427">
    <property type="component" value="Unassembled WGS sequence"/>
</dbReference>
<evidence type="ECO:0000313" key="3">
    <source>
        <dbReference type="Proteomes" id="UP001165427"/>
    </source>
</evidence>
<dbReference type="Gene3D" id="3.30.540.10">
    <property type="entry name" value="Fructose-1,6-Bisphosphatase, subunit A, domain 1"/>
    <property type="match status" value="1"/>
</dbReference>
<reference evidence="2" key="1">
    <citation type="submission" date="2022-04" db="EMBL/GenBank/DDBJ databases">
        <title>Desulfatitalea alkaliphila sp. nov., a novel anaerobic sulfate-reducing bacterium isolated from terrestrial mud volcano, Taman Peninsula, Russia.</title>
        <authorList>
            <person name="Khomyakova M.A."/>
            <person name="Merkel A.Y."/>
            <person name="Slobodkin A.I."/>
        </authorList>
    </citation>
    <scope>NUCLEOTIDE SEQUENCE</scope>
    <source>
        <strain evidence="2">M08but</strain>
    </source>
</reference>
<dbReference type="GO" id="GO:0008934">
    <property type="term" value="F:inositol monophosphate 1-phosphatase activity"/>
    <property type="evidence" value="ECO:0007669"/>
    <property type="project" value="TreeGrafter"/>
</dbReference>
<gene>
    <name evidence="2" type="ORF">MRX98_03905</name>
</gene>
<dbReference type="Pfam" id="PF00459">
    <property type="entry name" value="Inositol_P"/>
    <property type="match status" value="1"/>
</dbReference>
<dbReference type="PANTHER" id="PTHR20854:SF4">
    <property type="entry name" value="INOSITOL-1-MONOPHOSPHATASE-RELATED"/>
    <property type="match status" value="1"/>
</dbReference>
<keyword evidence="1" id="KW-0460">Magnesium</keyword>
<feature type="binding site" evidence="1">
    <location>
        <position position="94"/>
    </location>
    <ligand>
        <name>Mg(2+)</name>
        <dbReference type="ChEBI" id="CHEBI:18420"/>
        <label>1</label>
        <note>catalytic</note>
    </ligand>
</feature>
<dbReference type="GO" id="GO:0006020">
    <property type="term" value="P:inositol metabolic process"/>
    <property type="evidence" value="ECO:0007669"/>
    <property type="project" value="TreeGrafter"/>
</dbReference>
<dbReference type="AlphaFoldDB" id="A0AA41UNP5"/>
<dbReference type="InterPro" id="IPR000760">
    <property type="entry name" value="Inositol_monophosphatase-like"/>
</dbReference>
<dbReference type="PRINTS" id="PR00377">
    <property type="entry name" value="IMPHPHTASES"/>
</dbReference>
<sequence length="266" mass="29557">MAPSAPVPDIEELNTFALNTIKAMGDQALRFYGKGRKRPPFDQDLVTQAELQLAGAFQDCVVDRFAGHQIFGQDIVDEGYSHEGKRYLWIFDPLDGVDNFQTGIPIWGMSLALYENHWPVLGMFYMPATGDLFRGVAGQQAFWNDSPIRIADRGDLDQESLVLTYSRFHQNYQVRFPGKIRGMGSTGAHACYVAMGRADVAFMAHESFQDLAAVRVIVESAGGKLFKIDGSPFFLGDYIDGQKIDEPVMMTAPANTASVLECLRRV</sequence>
<comment type="caution">
    <text evidence="2">The sequence shown here is derived from an EMBL/GenBank/DDBJ whole genome shotgun (WGS) entry which is preliminary data.</text>
</comment>
<feature type="binding site" evidence="1">
    <location>
        <position position="92"/>
    </location>
    <ligand>
        <name>Mg(2+)</name>
        <dbReference type="ChEBI" id="CHEBI:18420"/>
        <label>1</label>
        <note>catalytic</note>
    </ligand>
</feature>
<dbReference type="GO" id="GO:0007165">
    <property type="term" value="P:signal transduction"/>
    <property type="evidence" value="ECO:0007669"/>
    <property type="project" value="TreeGrafter"/>
</dbReference>
<feature type="binding site" evidence="1">
    <location>
        <position position="95"/>
    </location>
    <ligand>
        <name>Mg(2+)</name>
        <dbReference type="ChEBI" id="CHEBI:18420"/>
        <label>1</label>
        <note>catalytic</note>
    </ligand>
</feature>
<dbReference type="RefSeq" id="WP_246903173.1">
    <property type="nucleotide sequence ID" value="NZ_JALJRB010000003.1"/>
</dbReference>
<dbReference type="GO" id="GO:0046872">
    <property type="term" value="F:metal ion binding"/>
    <property type="evidence" value="ECO:0007669"/>
    <property type="project" value="UniProtKB-KW"/>
</dbReference>